<dbReference type="Gene3D" id="1.10.10.10">
    <property type="entry name" value="Winged helix-like DNA-binding domain superfamily/Winged helix DNA-binding domain"/>
    <property type="match status" value="1"/>
</dbReference>
<dbReference type="Pfam" id="PF22241">
    <property type="entry name" value="PSMD12-CSN4_N"/>
    <property type="match status" value="1"/>
</dbReference>
<dbReference type="GO" id="GO:0005829">
    <property type="term" value="C:cytosol"/>
    <property type="evidence" value="ECO:0007669"/>
    <property type="project" value="TreeGrafter"/>
</dbReference>
<accession>A0A0B1SRP7</accession>
<name>A0A0B1SRP7_OESDE</name>
<dbReference type="Pfam" id="PF01399">
    <property type="entry name" value="PCI"/>
    <property type="match status" value="1"/>
</dbReference>
<evidence type="ECO:0000256" key="6">
    <source>
        <dbReference type="ARBA" id="ARBA00022790"/>
    </source>
</evidence>
<dbReference type="OrthoDB" id="295656at2759"/>
<evidence type="ECO:0000313" key="9">
    <source>
        <dbReference type="EMBL" id="KHJ87609.1"/>
    </source>
</evidence>
<dbReference type="PROSITE" id="PS50250">
    <property type="entry name" value="PCI"/>
    <property type="match status" value="1"/>
</dbReference>
<evidence type="ECO:0000259" key="8">
    <source>
        <dbReference type="PROSITE" id="PS50250"/>
    </source>
</evidence>
<dbReference type="PANTHER" id="PTHR10855:SF2">
    <property type="entry name" value="COP9 SIGNALOSOME COMPLEX SUBUNIT 4"/>
    <property type="match status" value="1"/>
</dbReference>
<dbReference type="InterPro" id="IPR011990">
    <property type="entry name" value="TPR-like_helical_dom_sf"/>
</dbReference>
<feature type="domain" description="PCI" evidence="8">
    <location>
        <begin position="242"/>
        <end position="404"/>
    </location>
</feature>
<dbReference type="Proteomes" id="UP000053660">
    <property type="component" value="Unassembled WGS sequence"/>
</dbReference>
<dbReference type="SUPFAM" id="SSF48452">
    <property type="entry name" value="TPR-like"/>
    <property type="match status" value="1"/>
</dbReference>
<keyword evidence="5" id="KW-0963">Cytoplasm</keyword>
<keyword evidence="6" id="KW-0736">Signalosome</keyword>
<dbReference type="EMBL" id="KN557406">
    <property type="protein sequence ID" value="KHJ87609.1"/>
    <property type="molecule type" value="Genomic_DNA"/>
</dbReference>
<keyword evidence="10" id="KW-1185">Reference proteome</keyword>
<dbReference type="InterPro" id="IPR036390">
    <property type="entry name" value="WH_DNA-bd_sf"/>
</dbReference>
<evidence type="ECO:0000256" key="5">
    <source>
        <dbReference type="ARBA" id="ARBA00022490"/>
    </source>
</evidence>
<evidence type="ECO:0000256" key="1">
    <source>
        <dbReference type="ARBA" id="ARBA00004123"/>
    </source>
</evidence>
<protein>
    <recommendedName>
        <fullName evidence="4">COP9 signalosome complex subunit 4</fullName>
    </recommendedName>
</protein>
<evidence type="ECO:0000313" key="10">
    <source>
        <dbReference type="Proteomes" id="UP000053660"/>
    </source>
</evidence>
<dbReference type="InterPro" id="IPR040134">
    <property type="entry name" value="PSMD12/CSN4"/>
</dbReference>
<sequence>MNVKNSGNINKGELEENDNIVSSGRGKWIIKMVPVDAGVAAEVTGIMSKETDHKSQYEKLLAVMDKVFPTRITSEADVVPLVTLMRTVIEIEAGSQVVSRQLITAIVGRVESYKQDEKSLRTLAESVLGVLDTTSIAFDEQKCAIRTVLAGIHEAAGRYVEAAETLRKISTDSAQRPCSPAQKMALYLRIGRLLLDSGDCAEAEQYVNRASLLQAEKDCDSYNVEYKAIYARVLDGRRKFTDAAQRYHELSLVADLPEADQKTALSRSITCTILAAPGSARSRMLNTLFKDPRAAQLPSFPLLEKLYLDRLIKANELVEFERELQPHQRTNEHGQSIVEGVIVEHNMTAVSRLYNNIALPTLADLLGISPEKAEEIVAQMISSERLSGHIDQLEGFVHFEQRDPLKLWDEQIMSFCQQVSHQVSYCC</sequence>
<evidence type="ECO:0000256" key="7">
    <source>
        <dbReference type="ARBA" id="ARBA00023242"/>
    </source>
</evidence>
<organism evidence="9 10">
    <name type="scientific">Oesophagostomum dentatum</name>
    <name type="common">Nodular worm</name>
    <dbReference type="NCBI Taxonomy" id="61180"/>
    <lineage>
        <taxon>Eukaryota</taxon>
        <taxon>Metazoa</taxon>
        <taxon>Ecdysozoa</taxon>
        <taxon>Nematoda</taxon>
        <taxon>Chromadorea</taxon>
        <taxon>Rhabditida</taxon>
        <taxon>Rhabditina</taxon>
        <taxon>Rhabditomorpha</taxon>
        <taxon>Strongyloidea</taxon>
        <taxon>Strongylidae</taxon>
        <taxon>Oesophagostomum</taxon>
    </lineage>
</organism>
<dbReference type="PANTHER" id="PTHR10855">
    <property type="entry name" value="26S PROTEASOME NON-ATPASE REGULATORY SUBUNIT 12/COP9 SIGNALOSOME COMPLEX SUBUNIT 4"/>
    <property type="match status" value="1"/>
</dbReference>
<feature type="non-terminal residue" evidence="9">
    <location>
        <position position="427"/>
    </location>
</feature>
<keyword evidence="7" id="KW-0539">Nucleus</keyword>
<dbReference type="Gene3D" id="1.25.40.10">
    <property type="entry name" value="Tetratricopeptide repeat domain"/>
    <property type="match status" value="1"/>
</dbReference>
<dbReference type="InterPro" id="IPR054559">
    <property type="entry name" value="PSMD12-CSN4-like_N"/>
</dbReference>
<evidence type="ECO:0000256" key="2">
    <source>
        <dbReference type="ARBA" id="ARBA00004496"/>
    </source>
</evidence>
<proteinExistence type="inferred from homology"/>
<dbReference type="InterPro" id="IPR036388">
    <property type="entry name" value="WH-like_DNA-bd_sf"/>
</dbReference>
<dbReference type="InterPro" id="IPR000717">
    <property type="entry name" value="PCI_dom"/>
</dbReference>
<dbReference type="AlphaFoldDB" id="A0A0B1SRP7"/>
<evidence type="ECO:0000256" key="4">
    <source>
        <dbReference type="ARBA" id="ARBA00014881"/>
    </source>
</evidence>
<evidence type="ECO:0000256" key="3">
    <source>
        <dbReference type="ARBA" id="ARBA00010417"/>
    </source>
</evidence>
<dbReference type="GO" id="GO:0008180">
    <property type="term" value="C:COP9 signalosome"/>
    <property type="evidence" value="ECO:0007669"/>
    <property type="project" value="UniProtKB-KW"/>
</dbReference>
<dbReference type="SUPFAM" id="SSF46785">
    <property type="entry name" value="Winged helix' DNA-binding domain"/>
    <property type="match status" value="1"/>
</dbReference>
<comment type="similarity">
    <text evidence="3">Belongs to the CSN4 family.</text>
</comment>
<reference evidence="9 10" key="1">
    <citation type="submission" date="2014-03" db="EMBL/GenBank/DDBJ databases">
        <title>Draft genome of the hookworm Oesophagostomum dentatum.</title>
        <authorList>
            <person name="Mitreva M."/>
        </authorList>
    </citation>
    <scope>NUCLEOTIDE SEQUENCE [LARGE SCALE GENOMIC DNA]</scope>
    <source>
        <strain evidence="9 10">OD-Hann</strain>
    </source>
</reference>
<gene>
    <name evidence="9" type="ORF">OESDEN_12614</name>
</gene>
<dbReference type="SMART" id="SM00088">
    <property type="entry name" value="PINT"/>
    <property type="match status" value="1"/>
</dbReference>
<comment type="subcellular location">
    <subcellularLocation>
        <location evidence="2">Cytoplasm</location>
    </subcellularLocation>
    <subcellularLocation>
        <location evidence="1">Nucleus</location>
    </subcellularLocation>
</comment>